<accession>A0AAJ6UPW7</accession>
<reference evidence="10 11" key="1">
    <citation type="submission" date="2025-04" db="UniProtKB">
        <authorList>
            <consortium name="RefSeq"/>
        </authorList>
    </citation>
    <scope>IDENTIFICATION</scope>
</reference>
<comment type="subcellular location">
    <subcellularLocation>
        <location evidence="1">Nucleus</location>
    </subcellularLocation>
</comment>
<evidence type="ECO:0000313" key="9">
    <source>
        <dbReference type="Proteomes" id="UP000694918"/>
    </source>
</evidence>
<evidence type="ECO:0000256" key="4">
    <source>
        <dbReference type="ARBA" id="ARBA00022776"/>
    </source>
</evidence>
<dbReference type="GO" id="GO:0007064">
    <property type="term" value="P:mitotic sister chromatid cohesion"/>
    <property type="evidence" value="ECO:0007669"/>
    <property type="project" value="InterPro"/>
</dbReference>
<dbReference type="InterPro" id="IPR039776">
    <property type="entry name" value="Pds5"/>
</dbReference>
<dbReference type="GO" id="GO:0051301">
    <property type="term" value="P:cell division"/>
    <property type="evidence" value="ECO:0007669"/>
    <property type="project" value="UniProtKB-KW"/>
</dbReference>
<evidence type="ECO:0000256" key="5">
    <source>
        <dbReference type="ARBA" id="ARBA00023204"/>
    </source>
</evidence>
<evidence type="ECO:0000256" key="7">
    <source>
        <dbReference type="ARBA" id="ARBA00023306"/>
    </source>
</evidence>
<dbReference type="GO" id="GO:0005634">
    <property type="term" value="C:nucleus"/>
    <property type="evidence" value="ECO:0007669"/>
    <property type="project" value="UniProtKB-SubCell"/>
</dbReference>
<evidence type="ECO:0000256" key="2">
    <source>
        <dbReference type="ARBA" id="ARBA00022618"/>
    </source>
</evidence>
<keyword evidence="6" id="KW-0539">Nucleus</keyword>
<protein>
    <submittedName>
        <fullName evidence="10">Uncharacterized protein LOC105131928 isoform X2</fullName>
    </submittedName>
    <submittedName>
        <fullName evidence="11">Uncharacterized protein LOC105131928 isoform X3</fullName>
    </submittedName>
</protein>
<dbReference type="InterPro" id="IPR016024">
    <property type="entry name" value="ARM-type_fold"/>
</dbReference>
<dbReference type="Proteomes" id="UP000694918">
    <property type="component" value="Unplaced"/>
</dbReference>
<dbReference type="GO" id="GO:0000785">
    <property type="term" value="C:chromatin"/>
    <property type="evidence" value="ECO:0007669"/>
    <property type="project" value="TreeGrafter"/>
</dbReference>
<evidence type="ECO:0000256" key="8">
    <source>
        <dbReference type="SAM" id="MobiDB-lite"/>
    </source>
</evidence>
<organism evidence="9 11">
    <name type="scientific">Populus euphratica</name>
    <name type="common">Euphrates poplar</name>
    <dbReference type="NCBI Taxonomy" id="75702"/>
    <lineage>
        <taxon>Eukaryota</taxon>
        <taxon>Viridiplantae</taxon>
        <taxon>Streptophyta</taxon>
        <taxon>Embryophyta</taxon>
        <taxon>Tracheophyta</taxon>
        <taxon>Spermatophyta</taxon>
        <taxon>Magnoliopsida</taxon>
        <taxon>eudicotyledons</taxon>
        <taxon>Gunneridae</taxon>
        <taxon>Pentapetalae</taxon>
        <taxon>rosids</taxon>
        <taxon>fabids</taxon>
        <taxon>Malpighiales</taxon>
        <taxon>Salicaceae</taxon>
        <taxon>Saliceae</taxon>
        <taxon>Populus</taxon>
    </lineage>
</organism>
<feature type="compositionally biased region" description="Basic and acidic residues" evidence="8">
    <location>
        <begin position="321"/>
        <end position="369"/>
    </location>
</feature>
<dbReference type="GO" id="GO:0035825">
    <property type="term" value="P:homologous recombination"/>
    <property type="evidence" value="ECO:0007669"/>
    <property type="project" value="UniProtKB-ARBA"/>
</dbReference>
<proteinExistence type="predicted"/>
<keyword evidence="7" id="KW-0131">Cell cycle</keyword>
<feature type="region of interest" description="Disordered" evidence="8">
    <location>
        <begin position="307"/>
        <end position="379"/>
    </location>
</feature>
<evidence type="ECO:0000256" key="1">
    <source>
        <dbReference type="ARBA" id="ARBA00004123"/>
    </source>
</evidence>
<dbReference type="GO" id="GO:0006281">
    <property type="term" value="P:DNA repair"/>
    <property type="evidence" value="ECO:0007669"/>
    <property type="project" value="UniProtKB-KW"/>
</dbReference>
<dbReference type="PANTHER" id="PTHR12663:SF3">
    <property type="entry name" value="SISTER CHROMATID COHESION PROTEIN PDS5 HOMOLOG C"/>
    <property type="match status" value="1"/>
</dbReference>
<evidence type="ECO:0000313" key="11">
    <source>
        <dbReference type="RefSeq" id="XP_011033448.1"/>
    </source>
</evidence>
<keyword evidence="9" id="KW-1185">Reference proteome</keyword>
<keyword evidence="5" id="KW-0234">DNA repair</keyword>
<keyword evidence="4" id="KW-0498">Mitosis</keyword>
<dbReference type="RefSeq" id="XP_011033448.1">
    <property type="nucleotide sequence ID" value="XM_011035146.1"/>
</dbReference>
<keyword evidence="3" id="KW-0227">DNA damage</keyword>
<dbReference type="AlphaFoldDB" id="A0AAJ6UPW7"/>
<evidence type="ECO:0000313" key="10">
    <source>
        <dbReference type="RefSeq" id="XP_011033447.1"/>
    </source>
</evidence>
<sequence>MEREEKELEDEIKLAGNALLSSPSSVSQLLLLLEKLEDCLKRVNQSPSKSMQRAVELAMKALMAKELLNHSDVDVKVSVASCFNHILIITALTFSYDDEQMKEILQLIVASFENISDTSSPSYHKRVLILEKFANVRSCVLMVDLQCYSLIMEMFKHFLTNIREHHPDIVYSSMGLIMIIILDEIKEIPLEIVDLLLECIRNRNQDVLPIAQKLGERIFENCGSKLAPYMPQANYCGQTHIRGKLQDSGSHTELVVKDNNDRGEGCGYQVFEKEGNREESRKIKEKDFKEKTLKEEGEIVLREFMKQKRSRKGVQKKQKPVVKEKNDGEEGSEKQVFGDENSKEDRKEKINREEGCKEPGFQEDHSKEGKKAKKKVFKEKKSQKEGVDFLSVRSRKRGKRELKFEGKQAMDTKCSQRKMHEFLSNLKGKKRSIIENSIFSAFLDIPRCPINRNLTAALIECYDSEKDAFIVAGQPLKFCGKEIEKCIGLSFEGKRVDMNILGGDIDPQIAWKYFEIVKGNARIKEKPTDASNEKVDGETRSPFLISESLLLQKLNHMSVGGKGEAEDFLRLSILYMFNVYFFPSASKYIYWWPLKFLENLHDFGSYAWGRAAYDYLHISLEKAASKLACQNKFYVSLNACIPLLQTLATERISKLQAQAPPTNLNPSVLNYTKKERRSFDAIQKVLAKLQPAEIKKCKDCEGVKNSTRLQGGANVKRTKRRKTQNEEDGGLVITI</sequence>
<dbReference type="PANTHER" id="PTHR12663">
    <property type="entry name" value="ANDROGEN INDUCED INHIBITOR OF PROLIFERATION AS3 / PDS5-RELATED"/>
    <property type="match status" value="1"/>
</dbReference>
<feature type="compositionally biased region" description="Basic residues" evidence="8">
    <location>
        <begin position="307"/>
        <end position="320"/>
    </location>
</feature>
<dbReference type="GeneID" id="105131928"/>
<dbReference type="SUPFAM" id="SSF48371">
    <property type="entry name" value="ARM repeat"/>
    <property type="match status" value="1"/>
</dbReference>
<dbReference type="RefSeq" id="XP_011033447.1">
    <property type="nucleotide sequence ID" value="XM_011035145.1"/>
</dbReference>
<evidence type="ECO:0000256" key="3">
    <source>
        <dbReference type="ARBA" id="ARBA00022763"/>
    </source>
</evidence>
<name>A0AAJ6UPW7_POPEU</name>
<keyword evidence="2" id="KW-0132">Cell division</keyword>
<evidence type="ECO:0000256" key="6">
    <source>
        <dbReference type="ARBA" id="ARBA00023242"/>
    </source>
</evidence>
<dbReference type="Pfam" id="PF20168">
    <property type="entry name" value="PDS5"/>
    <property type="match status" value="1"/>
</dbReference>
<gene>
    <name evidence="10 11" type="primary">LOC105131928</name>
</gene>